<name>G4T7F6_SERID</name>
<dbReference type="EMBL" id="CAFZ01000011">
    <property type="protein sequence ID" value="CCA67215.1"/>
    <property type="molecule type" value="Genomic_DNA"/>
</dbReference>
<dbReference type="GO" id="GO:0005739">
    <property type="term" value="C:mitochondrion"/>
    <property type="evidence" value="ECO:0007669"/>
    <property type="project" value="TreeGrafter"/>
</dbReference>
<dbReference type="PROSITE" id="PS51808">
    <property type="entry name" value="CHCH"/>
    <property type="match status" value="1"/>
</dbReference>
<dbReference type="eggNOG" id="KOG4114">
    <property type="taxonomic scope" value="Eukaryota"/>
</dbReference>
<protein>
    <submittedName>
        <fullName evidence="3">Uncharacterized protein</fullName>
    </submittedName>
</protein>
<comment type="similarity">
    <text evidence="1">Belongs to the PET191 family.</text>
</comment>
<organism evidence="3 4">
    <name type="scientific">Serendipita indica (strain DSM 11827)</name>
    <name type="common">Root endophyte fungus</name>
    <name type="synonym">Piriformospora indica</name>
    <dbReference type="NCBI Taxonomy" id="1109443"/>
    <lineage>
        <taxon>Eukaryota</taxon>
        <taxon>Fungi</taxon>
        <taxon>Dikarya</taxon>
        <taxon>Basidiomycota</taxon>
        <taxon>Agaricomycotina</taxon>
        <taxon>Agaricomycetes</taxon>
        <taxon>Sebacinales</taxon>
        <taxon>Serendipitaceae</taxon>
        <taxon>Serendipita</taxon>
    </lineage>
</organism>
<dbReference type="PANTHER" id="PTHR28627">
    <property type="entry name" value="CYTOCHROME C OXIDASE ASSEMBLY FACTOR 5"/>
    <property type="match status" value="1"/>
</dbReference>
<dbReference type="Pfam" id="PF10203">
    <property type="entry name" value="Pet191_N"/>
    <property type="match status" value="1"/>
</dbReference>
<reference evidence="3 4" key="1">
    <citation type="journal article" date="2011" name="PLoS Pathog.">
        <title>Endophytic Life Strategies Decoded by Genome and Transcriptome Analyses of the Mutualistic Root Symbiont Piriformospora indica.</title>
        <authorList>
            <person name="Zuccaro A."/>
            <person name="Lahrmann U."/>
            <person name="Guldener U."/>
            <person name="Langen G."/>
            <person name="Pfiffi S."/>
            <person name="Biedenkopf D."/>
            <person name="Wong P."/>
            <person name="Samans B."/>
            <person name="Grimm C."/>
            <person name="Basiewicz M."/>
            <person name="Murat C."/>
            <person name="Martin F."/>
            <person name="Kogel K.H."/>
        </authorList>
    </citation>
    <scope>NUCLEOTIDE SEQUENCE [LARGE SCALE GENOMIC DNA]</scope>
    <source>
        <strain evidence="3 4">DSM 11827</strain>
    </source>
</reference>
<evidence type="ECO:0000256" key="1">
    <source>
        <dbReference type="ARBA" id="ARBA00007785"/>
    </source>
</evidence>
<dbReference type="InterPro" id="IPR018793">
    <property type="entry name" value="Cyt_c_oxidase_assmbl_Pet191"/>
</dbReference>
<dbReference type="AlphaFoldDB" id="G4T7F6"/>
<keyword evidence="4" id="KW-1185">Reference proteome</keyword>
<dbReference type="FunCoup" id="G4T7F6">
    <property type="interactions" value="142"/>
</dbReference>
<accession>G4T7F6</accession>
<dbReference type="Proteomes" id="UP000007148">
    <property type="component" value="Unassembled WGS sequence"/>
</dbReference>
<evidence type="ECO:0000313" key="3">
    <source>
        <dbReference type="EMBL" id="CCA67215.1"/>
    </source>
</evidence>
<dbReference type="GO" id="GO:0033617">
    <property type="term" value="P:mitochondrial respiratory chain complex IV assembly"/>
    <property type="evidence" value="ECO:0007669"/>
    <property type="project" value="TreeGrafter"/>
</dbReference>
<keyword evidence="2" id="KW-1015">Disulfide bond</keyword>
<dbReference type="OMA" id="KKTPKEC"/>
<proteinExistence type="inferred from homology"/>
<comment type="caution">
    <text evidence="3">The sequence shown here is derived from an EMBL/GenBank/DDBJ whole genome shotgun (WGS) entry which is preliminary data.</text>
</comment>
<evidence type="ECO:0000313" key="4">
    <source>
        <dbReference type="Proteomes" id="UP000007148"/>
    </source>
</evidence>
<evidence type="ECO:0000256" key="2">
    <source>
        <dbReference type="ARBA" id="ARBA00023157"/>
    </source>
</evidence>
<gene>
    <name evidence="3" type="ORF">PIIN_01048</name>
</gene>
<dbReference type="InParanoid" id="G4T7F6"/>
<dbReference type="STRING" id="1109443.G4T7F6"/>
<sequence>MSTSCEGIRVALKSCLIRSECVLKHNNLPSECLRDHFDELPTECKQLRQSLYECKKGMLDMRNRFRGNPGAKISNKLLEEQAQEELA</sequence>
<dbReference type="HOGENOM" id="CLU_138069_3_1_1"/>
<dbReference type="OrthoDB" id="282149at2759"/>
<dbReference type="PANTHER" id="PTHR28627:SF1">
    <property type="entry name" value="CYTOCHROME C OXIDASE ASSEMBLY FACTOR 5"/>
    <property type="match status" value="1"/>
</dbReference>